<feature type="binding site" evidence="7 10">
    <location>
        <position position="82"/>
    </location>
    <ligand>
        <name>Mg(2+)</name>
        <dbReference type="ChEBI" id="CHEBI:18420"/>
    </ligand>
</feature>
<dbReference type="UniPathway" id="UPA00028">
    <property type="reaction ID" value="UER00003"/>
</dbReference>
<evidence type="ECO:0000313" key="11">
    <source>
        <dbReference type="EMBL" id="HGV98496.1"/>
    </source>
</evidence>
<feature type="binding site" evidence="7 9">
    <location>
        <position position="82"/>
    </location>
    <ligand>
        <name>3-methyl-2-oxobutanoate</name>
        <dbReference type="ChEBI" id="CHEBI:11851"/>
    </ligand>
</feature>
<keyword evidence="7 10" id="KW-0479">Metal-binding</keyword>
<evidence type="ECO:0000256" key="10">
    <source>
        <dbReference type="PIRSR" id="PIRSR000388-3"/>
    </source>
</evidence>
<comment type="caution">
    <text evidence="11">The sequence shown here is derived from an EMBL/GenBank/DDBJ whole genome shotgun (WGS) entry which is preliminary data.</text>
</comment>
<reference evidence="11" key="1">
    <citation type="journal article" date="2020" name="mSystems">
        <title>Genome- and Community-Level Interaction Insights into Carbon Utilization and Element Cycling Functions of Hydrothermarchaeota in Hydrothermal Sediment.</title>
        <authorList>
            <person name="Zhou Z."/>
            <person name="Liu Y."/>
            <person name="Xu W."/>
            <person name="Pan J."/>
            <person name="Luo Z.H."/>
            <person name="Li M."/>
        </authorList>
    </citation>
    <scope>NUCLEOTIDE SEQUENCE [LARGE SCALE GENOMIC DNA]</scope>
    <source>
        <strain evidence="11">SpSt-774</strain>
    </source>
</reference>
<comment type="subunit">
    <text evidence="3 7">Homodecamer; pentamer of dimers.</text>
</comment>
<evidence type="ECO:0000256" key="9">
    <source>
        <dbReference type="PIRSR" id="PIRSR000388-2"/>
    </source>
</evidence>
<comment type="catalytic activity">
    <reaction evidence="7">
        <text>(6R)-5,10-methylene-5,6,7,8-tetrahydrofolate + 3-methyl-2-oxobutanoate + H2O = 2-dehydropantoate + (6S)-5,6,7,8-tetrahydrofolate</text>
        <dbReference type="Rhea" id="RHEA:11824"/>
        <dbReference type="ChEBI" id="CHEBI:11561"/>
        <dbReference type="ChEBI" id="CHEBI:11851"/>
        <dbReference type="ChEBI" id="CHEBI:15377"/>
        <dbReference type="ChEBI" id="CHEBI:15636"/>
        <dbReference type="ChEBI" id="CHEBI:57453"/>
        <dbReference type="EC" id="2.1.2.11"/>
    </reaction>
</comment>
<dbReference type="PIRSF" id="PIRSF000388">
    <property type="entry name" value="Pantoate_hydroxy_MeTrfase"/>
    <property type="match status" value="1"/>
</dbReference>
<evidence type="ECO:0000256" key="8">
    <source>
        <dbReference type="PIRSR" id="PIRSR000388-1"/>
    </source>
</evidence>
<dbReference type="GO" id="GO:0005737">
    <property type="term" value="C:cytoplasm"/>
    <property type="evidence" value="ECO:0007669"/>
    <property type="project" value="UniProtKB-SubCell"/>
</dbReference>
<dbReference type="NCBIfam" id="TIGR00222">
    <property type="entry name" value="panB"/>
    <property type="match status" value="1"/>
</dbReference>
<keyword evidence="11" id="KW-0489">Methyltransferase</keyword>
<dbReference type="InterPro" id="IPR015813">
    <property type="entry name" value="Pyrv/PenolPyrv_kinase-like_dom"/>
</dbReference>
<keyword evidence="5 7" id="KW-0808">Transferase</keyword>
<dbReference type="GO" id="GO:0015940">
    <property type="term" value="P:pantothenate biosynthetic process"/>
    <property type="evidence" value="ECO:0007669"/>
    <property type="project" value="UniProtKB-UniRule"/>
</dbReference>
<dbReference type="FunFam" id="3.20.20.60:FF:000003">
    <property type="entry name" value="3-methyl-2-oxobutanoate hydroxymethyltransferase"/>
    <property type="match status" value="1"/>
</dbReference>
<evidence type="ECO:0000256" key="3">
    <source>
        <dbReference type="ARBA" id="ARBA00011424"/>
    </source>
</evidence>
<protein>
    <recommendedName>
        <fullName evidence="7">3-methyl-2-oxobutanoate hydroxymethyltransferase</fullName>
        <ecNumber evidence="7">2.1.2.11</ecNumber>
    </recommendedName>
    <alternativeName>
        <fullName evidence="7">Ketopantoate hydroxymethyltransferase</fullName>
        <shortName evidence="7">KPHMT</shortName>
    </alternativeName>
</protein>
<keyword evidence="7" id="KW-0963">Cytoplasm</keyword>
<dbReference type="Gene3D" id="3.20.20.60">
    <property type="entry name" value="Phosphoenolpyruvate-binding domains"/>
    <property type="match status" value="1"/>
</dbReference>
<dbReference type="InterPro" id="IPR003700">
    <property type="entry name" value="Pantoate_hydroxy_MeTrfase"/>
</dbReference>
<dbReference type="AlphaFoldDB" id="A0A7C4XLP5"/>
<accession>A0A7C4XLP5</accession>
<dbReference type="GO" id="GO:0003864">
    <property type="term" value="F:3-methyl-2-oxobutanoate hydroxymethyltransferase activity"/>
    <property type="evidence" value="ECO:0007669"/>
    <property type="project" value="UniProtKB-UniRule"/>
</dbReference>
<dbReference type="PANTHER" id="PTHR20881:SF0">
    <property type="entry name" value="3-METHYL-2-OXOBUTANOATE HYDROXYMETHYLTRANSFERASE"/>
    <property type="match status" value="1"/>
</dbReference>
<evidence type="ECO:0000256" key="2">
    <source>
        <dbReference type="ARBA" id="ARBA00008676"/>
    </source>
</evidence>
<dbReference type="GO" id="GO:0032259">
    <property type="term" value="P:methylation"/>
    <property type="evidence" value="ECO:0007669"/>
    <property type="project" value="UniProtKB-KW"/>
</dbReference>
<organism evidence="11">
    <name type="scientific">candidate division WOR-3 bacterium</name>
    <dbReference type="NCBI Taxonomy" id="2052148"/>
    <lineage>
        <taxon>Bacteria</taxon>
        <taxon>Bacteria division WOR-3</taxon>
    </lineage>
</organism>
<name>A0A7C4XLP5_UNCW3</name>
<comment type="similarity">
    <text evidence="2 7">Belongs to the PanB family.</text>
</comment>
<dbReference type="InterPro" id="IPR040442">
    <property type="entry name" value="Pyrv_kinase-like_dom_sf"/>
</dbReference>
<feature type="binding site" evidence="7 10">
    <location>
        <position position="43"/>
    </location>
    <ligand>
        <name>Mg(2+)</name>
        <dbReference type="ChEBI" id="CHEBI:18420"/>
    </ligand>
</feature>
<dbReference type="Pfam" id="PF02548">
    <property type="entry name" value="Pantoate_transf"/>
    <property type="match status" value="1"/>
</dbReference>
<sequence>MITTETIIEMKKNKEKIACLTAYDYPTARILDMAGIDIILVGDSAANVVAGEKNTLPITMEEMLYHTKIVARAVKNALVIADMPFLSYQGRTDDAVYNAGKFLKVGAAGVKMEGAGPILKKIERCVQLGIPVMGHLGLTPQSIHKFGGYKLRGKTPKEAKKIYSDAKELESAGCFSIVLEKIPMGLAKRITRVLSIPTIGIGAGPYCDGQILVLHDMLGLYEDFTPKFVKRYANIGESIRDAVSKYIKEVKGGTFPDETHSFR</sequence>
<dbReference type="EC" id="2.1.2.11" evidence="7"/>
<proteinExistence type="inferred from homology"/>
<evidence type="ECO:0000256" key="1">
    <source>
        <dbReference type="ARBA" id="ARBA00005033"/>
    </source>
</evidence>
<evidence type="ECO:0000256" key="7">
    <source>
        <dbReference type="HAMAP-Rule" id="MF_00156"/>
    </source>
</evidence>
<keyword evidence="7 10" id="KW-0460">Magnesium</keyword>
<keyword evidence="4 7" id="KW-0566">Pantothenate biosynthesis</keyword>
<evidence type="ECO:0000256" key="6">
    <source>
        <dbReference type="ARBA" id="ARBA00056497"/>
    </source>
</evidence>
<comment type="subcellular location">
    <subcellularLocation>
        <location evidence="7">Cytoplasm</location>
    </subcellularLocation>
</comment>
<evidence type="ECO:0000256" key="4">
    <source>
        <dbReference type="ARBA" id="ARBA00022655"/>
    </source>
</evidence>
<dbReference type="GO" id="GO:0008168">
    <property type="term" value="F:methyltransferase activity"/>
    <property type="evidence" value="ECO:0007669"/>
    <property type="project" value="UniProtKB-KW"/>
</dbReference>
<gene>
    <name evidence="7 11" type="primary">panB</name>
    <name evidence="11" type="ORF">ENV60_09415</name>
</gene>
<feature type="binding site" evidence="7 9">
    <location>
        <begin position="43"/>
        <end position="44"/>
    </location>
    <ligand>
        <name>3-methyl-2-oxobutanoate</name>
        <dbReference type="ChEBI" id="CHEBI:11851"/>
    </ligand>
</feature>
<evidence type="ECO:0000256" key="5">
    <source>
        <dbReference type="ARBA" id="ARBA00022679"/>
    </source>
</evidence>
<comment type="cofactor">
    <cofactor evidence="7 10">
        <name>Mg(2+)</name>
        <dbReference type="ChEBI" id="CHEBI:18420"/>
    </cofactor>
    <text evidence="7 10">Binds 1 Mg(2+) ion per subunit.</text>
</comment>
<feature type="active site" description="Proton acceptor" evidence="7 8">
    <location>
        <position position="180"/>
    </location>
</feature>
<dbReference type="HAMAP" id="MF_00156">
    <property type="entry name" value="PanB"/>
    <property type="match status" value="1"/>
</dbReference>
<dbReference type="PANTHER" id="PTHR20881">
    <property type="entry name" value="3-METHYL-2-OXOBUTANOATE HYDROXYMETHYLTRANSFERASE"/>
    <property type="match status" value="1"/>
</dbReference>
<dbReference type="GO" id="GO:0000287">
    <property type="term" value="F:magnesium ion binding"/>
    <property type="evidence" value="ECO:0007669"/>
    <property type="project" value="TreeGrafter"/>
</dbReference>
<comment type="pathway">
    <text evidence="1 7">Cofactor biosynthesis; (R)-pantothenate biosynthesis; (R)-pantoate from 3-methyl-2-oxobutanoate: step 1/2.</text>
</comment>
<feature type="binding site" evidence="7 10">
    <location>
        <position position="113"/>
    </location>
    <ligand>
        <name>Mg(2+)</name>
        <dbReference type="ChEBI" id="CHEBI:18420"/>
    </ligand>
</feature>
<feature type="binding site" evidence="7 9">
    <location>
        <position position="111"/>
    </location>
    <ligand>
        <name>3-methyl-2-oxobutanoate</name>
        <dbReference type="ChEBI" id="CHEBI:11851"/>
    </ligand>
</feature>
<comment type="function">
    <text evidence="6 7">Catalyzes the reversible reaction in which hydroxymethyl group from 5,10-methylenetetrahydrofolate is transferred onto alpha-ketoisovalerate to form ketopantoate.</text>
</comment>
<dbReference type="SUPFAM" id="SSF51621">
    <property type="entry name" value="Phosphoenolpyruvate/pyruvate domain"/>
    <property type="match status" value="1"/>
</dbReference>
<dbReference type="EMBL" id="DTGZ01000176">
    <property type="protein sequence ID" value="HGV98496.1"/>
    <property type="molecule type" value="Genomic_DNA"/>
</dbReference>
<dbReference type="CDD" id="cd06557">
    <property type="entry name" value="KPHMT-like"/>
    <property type="match status" value="1"/>
</dbReference>
<dbReference type="NCBIfam" id="NF001452">
    <property type="entry name" value="PRK00311.1"/>
    <property type="match status" value="1"/>
</dbReference>